<dbReference type="InterPro" id="IPR018641">
    <property type="entry name" value="Trfase_1_rSAM/seldom-assoc"/>
</dbReference>
<gene>
    <name evidence="1" type="ORF">FHR94_000762</name>
</gene>
<dbReference type="PANTHER" id="PTHR36529">
    <property type="entry name" value="SLL1095 PROTEIN"/>
    <property type="match status" value="1"/>
</dbReference>
<dbReference type="PANTHER" id="PTHR36529:SF1">
    <property type="entry name" value="GLYCOSYLTRANSFERASE"/>
    <property type="match status" value="1"/>
</dbReference>
<comment type="caution">
    <text evidence="1">The sequence shown here is derived from an EMBL/GenBank/DDBJ whole genome shotgun (WGS) entry which is preliminary data.</text>
</comment>
<keyword evidence="2" id="KW-1185">Reference proteome</keyword>
<name>A0A839V6A1_9GAMM</name>
<dbReference type="NCBIfam" id="TIGR04282">
    <property type="entry name" value="glyco_like_cofC"/>
    <property type="match status" value="1"/>
</dbReference>
<sequence>MCADFPLAILAKAPLPGRVKTRLIPVLGAEGAVRLHERLLRRTLAIALATTRPARITLWTALDHAHPLFLELAEQHGIMLRPQPAGDLGVRMHHALQAMDQPGLLIGSDCPVLRPTLLWQCREALSRVDAVFLPAEDGGYVLVGVRQADRRLFASIAWGTNRVMAQTRDRARELGWWLSCPATLWDVDRPEDLDRLSGYSDGIAIT</sequence>
<dbReference type="Proteomes" id="UP000547614">
    <property type="component" value="Unassembled WGS sequence"/>
</dbReference>
<evidence type="ECO:0008006" key="3">
    <source>
        <dbReference type="Google" id="ProtNLM"/>
    </source>
</evidence>
<evidence type="ECO:0000313" key="2">
    <source>
        <dbReference type="Proteomes" id="UP000547614"/>
    </source>
</evidence>
<dbReference type="SUPFAM" id="SSF53448">
    <property type="entry name" value="Nucleotide-diphospho-sugar transferases"/>
    <property type="match status" value="1"/>
</dbReference>
<dbReference type="Gene3D" id="3.90.550.10">
    <property type="entry name" value="Spore Coat Polysaccharide Biosynthesis Protein SpsA, Chain A"/>
    <property type="match status" value="1"/>
</dbReference>
<dbReference type="RefSeq" id="WP_183324291.1">
    <property type="nucleotide sequence ID" value="NZ_JACHXP010000003.1"/>
</dbReference>
<dbReference type="AlphaFoldDB" id="A0A839V6A1"/>
<proteinExistence type="predicted"/>
<accession>A0A839V6A1</accession>
<reference evidence="1 2" key="1">
    <citation type="submission" date="2020-08" db="EMBL/GenBank/DDBJ databases">
        <title>Genomic Encyclopedia of Type Strains, Phase III (KMG-III): the genomes of soil and plant-associated and newly described type strains.</title>
        <authorList>
            <person name="Whitman W."/>
        </authorList>
    </citation>
    <scope>NUCLEOTIDE SEQUENCE [LARGE SCALE GENOMIC DNA]</scope>
    <source>
        <strain evidence="1 2">CECT 7282</strain>
    </source>
</reference>
<dbReference type="Pfam" id="PF09837">
    <property type="entry name" value="DUF2064"/>
    <property type="match status" value="1"/>
</dbReference>
<dbReference type="EMBL" id="JACHXP010000003">
    <property type="protein sequence ID" value="MBB3189538.1"/>
    <property type="molecule type" value="Genomic_DNA"/>
</dbReference>
<evidence type="ECO:0000313" key="1">
    <source>
        <dbReference type="EMBL" id="MBB3189538.1"/>
    </source>
</evidence>
<protein>
    <recommendedName>
        <fullName evidence="3">Glycosyltransferase</fullName>
    </recommendedName>
</protein>
<dbReference type="InterPro" id="IPR029044">
    <property type="entry name" value="Nucleotide-diphossugar_trans"/>
</dbReference>
<organism evidence="1 2">
    <name type="scientific">Halomonas cerina</name>
    <dbReference type="NCBI Taxonomy" id="447424"/>
    <lineage>
        <taxon>Bacteria</taxon>
        <taxon>Pseudomonadati</taxon>
        <taxon>Pseudomonadota</taxon>
        <taxon>Gammaproteobacteria</taxon>
        <taxon>Oceanospirillales</taxon>
        <taxon>Halomonadaceae</taxon>
        <taxon>Halomonas</taxon>
    </lineage>
</organism>